<dbReference type="RefSeq" id="XP_056525214.1">
    <property type="nucleotide sequence ID" value="XM_056663101.1"/>
</dbReference>
<feature type="transmembrane region" description="Helical" evidence="1">
    <location>
        <begin position="15"/>
        <end position="34"/>
    </location>
</feature>
<protein>
    <submittedName>
        <fullName evidence="2">Cytochrome P450</fullName>
    </submittedName>
</protein>
<keyword evidence="1" id="KW-0472">Membrane</keyword>
<evidence type="ECO:0000313" key="2">
    <source>
        <dbReference type="EMBL" id="KAJ5143570.1"/>
    </source>
</evidence>
<organism evidence="2 3">
    <name type="scientific">Penicillium bovifimosum</name>
    <dbReference type="NCBI Taxonomy" id="126998"/>
    <lineage>
        <taxon>Eukaryota</taxon>
        <taxon>Fungi</taxon>
        <taxon>Dikarya</taxon>
        <taxon>Ascomycota</taxon>
        <taxon>Pezizomycotina</taxon>
        <taxon>Eurotiomycetes</taxon>
        <taxon>Eurotiomycetidae</taxon>
        <taxon>Eurotiales</taxon>
        <taxon>Aspergillaceae</taxon>
        <taxon>Penicillium</taxon>
    </lineage>
</organism>
<name>A0A9W9HBD5_9EURO</name>
<dbReference type="GO" id="GO:0020037">
    <property type="term" value="F:heme binding"/>
    <property type="evidence" value="ECO:0007669"/>
    <property type="project" value="InterPro"/>
</dbReference>
<dbReference type="GO" id="GO:0005506">
    <property type="term" value="F:iron ion binding"/>
    <property type="evidence" value="ECO:0007669"/>
    <property type="project" value="InterPro"/>
</dbReference>
<feature type="transmembrane region" description="Helical" evidence="1">
    <location>
        <begin position="151"/>
        <end position="170"/>
    </location>
</feature>
<evidence type="ECO:0000256" key="1">
    <source>
        <dbReference type="SAM" id="Phobius"/>
    </source>
</evidence>
<dbReference type="GO" id="GO:0004497">
    <property type="term" value="F:monooxygenase activity"/>
    <property type="evidence" value="ECO:0007669"/>
    <property type="project" value="InterPro"/>
</dbReference>
<dbReference type="Proteomes" id="UP001149079">
    <property type="component" value="Unassembled WGS sequence"/>
</dbReference>
<proteinExistence type="predicted"/>
<keyword evidence="1" id="KW-0812">Transmembrane</keyword>
<keyword evidence="1" id="KW-1133">Transmembrane helix</keyword>
<dbReference type="GeneID" id="81402271"/>
<dbReference type="Gene3D" id="1.10.630.10">
    <property type="entry name" value="Cytochrome P450"/>
    <property type="match status" value="1"/>
</dbReference>
<dbReference type="SUPFAM" id="SSF48264">
    <property type="entry name" value="Cytochrome P450"/>
    <property type="match status" value="1"/>
</dbReference>
<accession>A0A9W9HBD5</accession>
<dbReference type="InterPro" id="IPR036396">
    <property type="entry name" value="Cyt_P450_sf"/>
</dbReference>
<gene>
    <name evidence="2" type="ORF">N7515_002357</name>
</gene>
<keyword evidence="3" id="KW-1185">Reference proteome</keyword>
<dbReference type="EMBL" id="JAPQKL010000002">
    <property type="protein sequence ID" value="KAJ5143570.1"/>
    <property type="molecule type" value="Genomic_DNA"/>
</dbReference>
<reference evidence="2" key="2">
    <citation type="journal article" date="2023" name="IMA Fungus">
        <title>Comparative genomic study of the Penicillium genus elucidates a diverse pangenome and 15 lateral gene transfer events.</title>
        <authorList>
            <person name="Petersen C."/>
            <person name="Sorensen T."/>
            <person name="Nielsen M.R."/>
            <person name="Sondergaard T.E."/>
            <person name="Sorensen J.L."/>
            <person name="Fitzpatrick D.A."/>
            <person name="Frisvad J.C."/>
            <person name="Nielsen K.L."/>
        </authorList>
    </citation>
    <scope>NUCLEOTIDE SEQUENCE</scope>
    <source>
        <strain evidence="2">IBT 22155</strain>
    </source>
</reference>
<sequence>MSSSIIHTSSQNPMLSTSAAFIVLLSALLGWIWGNRQRNRHRRRISKDPAICHQIIAGKAQNHEHPNTLSPHEARGIPNAHIRIAFGIDNAFTRTDRIQASKFVNKIKPLINLSPQDWIGVSQFAIATTNHWINHGFDSFHQDNRSGRIRLNITSLAQILSLKVMLWLMFNLKDQRHIQDESLLNLAQSINRVWISSKLSSANNICRFEDDKNLQTSLFDIFGKHDTPEDNPLNLILPSFETTWRVVLRAFLELRFATGTKNPLWRETMIAFAQQPSKEMFERRLASSISKSDSESHRKTDPNELVGAVSAEDIVCEALRLYVPTRRVRRAYRSSGMEVYEIRSADIEGCHLRSDIWGSKAEEFDPRRWCSSTAGQRACYMPFGRAPFECPAKPNFGPRMIGVLVGSLLGGLEGDGLGDWSLECDDMDVVERIGGGGRLCPHRNAYAKVFLVQTASGGL</sequence>
<reference evidence="2" key="1">
    <citation type="submission" date="2022-11" db="EMBL/GenBank/DDBJ databases">
        <authorList>
            <person name="Petersen C."/>
        </authorList>
    </citation>
    <scope>NUCLEOTIDE SEQUENCE</scope>
    <source>
        <strain evidence="2">IBT 22155</strain>
    </source>
</reference>
<comment type="caution">
    <text evidence="2">The sequence shown here is derived from an EMBL/GenBank/DDBJ whole genome shotgun (WGS) entry which is preliminary data.</text>
</comment>
<dbReference type="AlphaFoldDB" id="A0A9W9HBD5"/>
<dbReference type="GO" id="GO:0016705">
    <property type="term" value="F:oxidoreductase activity, acting on paired donors, with incorporation or reduction of molecular oxygen"/>
    <property type="evidence" value="ECO:0007669"/>
    <property type="project" value="InterPro"/>
</dbReference>
<evidence type="ECO:0000313" key="3">
    <source>
        <dbReference type="Proteomes" id="UP001149079"/>
    </source>
</evidence>
<dbReference type="OrthoDB" id="10029320at2759"/>